<dbReference type="RefSeq" id="WP_204732670.1">
    <property type="nucleotide sequence ID" value="NZ_JAVDWE010000002.1"/>
</dbReference>
<proteinExistence type="predicted"/>
<sequence length="230" mass="25707">MHTDKDPTAGVRQRLASMPASQAEAIVANDDLRGFLKAVFRLHEEKRIPAEEWAEIAHFLMGVRGQTPRSVLHLNAQWPGAVESWGTVRDLLRTPRAGAMEPASKTVAKLQALLAYLKQNARKQSWLSHGFHVEFNKMSNDRIAIASRRMDVLQLATTSIGPMDREQLQACRQRIAAVMELLPPDDYPCIRDSLSRLFNEANWQLALFRPPKAGTPPPSGERPLNAEACP</sequence>
<dbReference type="EMBL" id="JAVDWE010000002">
    <property type="protein sequence ID" value="MDR7093468.1"/>
    <property type="molecule type" value="Genomic_DNA"/>
</dbReference>
<evidence type="ECO:0000313" key="2">
    <source>
        <dbReference type="EMBL" id="MDR7093468.1"/>
    </source>
</evidence>
<accession>A0ABU1V7N5</accession>
<gene>
    <name evidence="2" type="ORF">J2X09_001200</name>
</gene>
<protein>
    <submittedName>
        <fullName evidence="2">Uncharacterized protein</fullName>
    </submittedName>
</protein>
<comment type="caution">
    <text evidence="2">The sequence shown here is derived from an EMBL/GenBank/DDBJ whole genome shotgun (WGS) entry which is preliminary data.</text>
</comment>
<reference evidence="2 3" key="1">
    <citation type="submission" date="2023-07" db="EMBL/GenBank/DDBJ databases">
        <title>Sorghum-associated microbial communities from plants grown in Nebraska, USA.</title>
        <authorList>
            <person name="Schachtman D."/>
        </authorList>
    </citation>
    <scope>NUCLEOTIDE SEQUENCE [LARGE SCALE GENOMIC DNA]</scope>
    <source>
        <strain evidence="2 3">BE240</strain>
    </source>
</reference>
<evidence type="ECO:0000256" key="1">
    <source>
        <dbReference type="SAM" id="MobiDB-lite"/>
    </source>
</evidence>
<feature type="region of interest" description="Disordered" evidence="1">
    <location>
        <begin position="209"/>
        <end position="230"/>
    </location>
</feature>
<name>A0ABU1V7N5_9BURK</name>
<organism evidence="2 3">
    <name type="scientific">Hydrogenophaga laconesensis</name>
    <dbReference type="NCBI Taxonomy" id="1805971"/>
    <lineage>
        <taxon>Bacteria</taxon>
        <taxon>Pseudomonadati</taxon>
        <taxon>Pseudomonadota</taxon>
        <taxon>Betaproteobacteria</taxon>
        <taxon>Burkholderiales</taxon>
        <taxon>Comamonadaceae</taxon>
        <taxon>Hydrogenophaga</taxon>
    </lineage>
</organism>
<dbReference type="Proteomes" id="UP001265550">
    <property type="component" value="Unassembled WGS sequence"/>
</dbReference>
<evidence type="ECO:0000313" key="3">
    <source>
        <dbReference type="Proteomes" id="UP001265550"/>
    </source>
</evidence>
<keyword evidence="3" id="KW-1185">Reference proteome</keyword>